<dbReference type="InterPro" id="IPR018253">
    <property type="entry name" value="DnaJ_domain_CS"/>
</dbReference>
<dbReference type="Pfam" id="PF01556">
    <property type="entry name" value="DnaJ_C"/>
    <property type="match status" value="1"/>
</dbReference>
<dbReference type="FunFam" id="2.60.260.20:FF:000013">
    <property type="entry name" value="DnaJ subfamily B member 11"/>
    <property type="match status" value="1"/>
</dbReference>
<dbReference type="InterPro" id="IPR001623">
    <property type="entry name" value="DnaJ_domain"/>
</dbReference>
<dbReference type="PROSITE" id="PS00636">
    <property type="entry name" value="DNAJ_1"/>
    <property type="match status" value="1"/>
</dbReference>
<dbReference type="CDD" id="cd06257">
    <property type="entry name" value="DnaJ"/>
    <property type="match status" value="1"/>
</dbReference>
<protein>
    <recommendedName>
        <fullName evidence="3">J domain-containing protein</fullName>
    </recommendedName>
</protein>
<dbReference type="OrthoDB" id="550424at2759"/>
<name>A0A8H3IXE9_9LECA</name>
<dbReference type="Gene3D" id="1.10.287.110">
    <property type="entry name" value="DnaJ domain"/>
    <property type="match status" value="1"/>
</dbReference>
<feature type="region of interest" description="Disordered" evidence="2">
    <location>
        <begin position="156"/>
        <end position="182"/>
    </location>
</feature>
<feature type="domain" description="J" evidence="3">
    <location>
        <begin position="6"/>
        <end position="71"/>
    </location>
</feature>
<evidence type="ECO:0000313" key="4">
    <source>
        <dbReference type="EMBL" id="CAF9936818.1"/>
    </source>
</evidence>
<dbReference type="PRINTS" id="PR00625">
    <property type="entry name" value="JDOMAIN"/>
</dbReference>
<accession>A0A8H3IXE9</accession>
<dbReference type="GO" id="GO:0006457">
    <property type="term" value="P:protein folding"/>
    <property type="evidence" value="ECO:0007669"/>
    <property type="project" value="InterPro"/>
</dbReference>
<dbReference type="PROSITE" id="PS50076">
    <property type="entry name" value="DNAJ_2"/>
    <property type="match status" value="1"/>
</dbReference>
<dbReference type="GO" id="GO:0005829">
    <property type="term" value="C:cytosol"/>
    <property type="evidence" value="ECO:0007669"/>
    <property type="project" value="TreeGrafter"/>
</dbReference>
<dbReference type="InterPro" id="IPR036869">
    <property type="entry name" value="J_dom_sf"/>
</dbReference>
<evidence type="ECO:0000259" key="3">
    <source>
        <dbReference type="PROSITE" id="PS50076"/>
    </source>
</evidence>
<evidence type="ECO:0000256" key="1">
    <source>
        <dbReference type="ARBA" id="ARBA00023186"/>
    </source>
</evidence>
<dbReference type="SMART" id="SM00271">
    <property type="entry name" value="DnaJ"/>
    <property type="match status" value="1"/>
</dbReference>
<evidence type="ECO:0000256" key="2">
    <source>
        <dbReference type="SAM" id="MobiDB-lite"/>
    </source>
</evidence>
<dbReference type="PANTHER" id="PTHR24078">
    <property type="entry name" value="DNAJ HOMOLOG SUBFAMILY C MEMBER"/>
    <property type="match status" value="1"/>
</dbReference>
<dbReference type="Gene3D" id="2.60.260.20">
    <property type="entry name" value="Urease metallochaperone UreE, N-terminal domain"/>
    <property type="match status" value="2"/>
</dbReference>
<dbReference type="CDD" id="cd10747">
    <property type="entry name" value="DnaJ_C"/>
    <property type="match status" value="1"/>
</dbReference>
<keyword evidence="1" id="KW-0143">Chaperone</keyword>
<dbReference type="PANTHER" id="PTHR24078:SF553">
    <property type="entry name" value="DNAJ HOMOLOG SUBFAMILY B MEMBER 5"/>
    <property type="match status" value="1"/>
</dbReference>
<dbReference type="SUPFAM" id="SSF49493">
    <property type="entry name" value="HSP40/DnaJ peptide-binding domain"/>
    <property type="match status" value="2"/>
</dbReference>
<dbReference type="AlphaFoldDB" id="A0A8H3IXE9"/>
<dbReference type="InterPro" id="IPR002939">
    <property type="entry name" value="DnaJ_C"/>
</dbReference>
<dbReference type="Proteomes" id="UP000664521">
    <property type="component" value="Unassembled WGS sequence"/>
</dbReference>
<comment type="caution">
    <text evidence="4">The sequence shown here is derived from an EMBL/GenBank/DDBJ whole genome shotgun (WGS) entry which is preliminary data.</text>
</comment>
<proteinExistence type="predicted"/>
<organism evidence="4 5">
    <name type="scientific">Heterodermia speciosa</name>
    <dbReference type="NCBI Taxonomy" id="116794"/>
    <lineage>
        <taxon>Eukaryota</taxon>
        <taxon>Fungi</taxon>
        <taxon>Dikarya</taxon>
        <taxon>Ascomycota</taxon>
        <taxon>Pezizomycotina</taxon>
        <taxon>Lecanoromycetes</taxon>
        <taxon>OSLEUM clade</taxon>
        <taxon>Lecanoromycetidae</taxon>
        <taxon>Caliciales</taxon>
        <taxon>Physciaceae</taxon>
        <taxon>Heterodermia</taxon>
    </lineage>
</organism>
<reference evidence="4" key="1">
    <citation type="submission" date="2021-03" db="EMBL/GenBank/DDBJ databases">
        <authorList>
            <person name="Tagirdzhanova G."/>
        </authorList>
    </citation>
    <scope>NUCLEOTIDE SEQUENCE</scope>
</reference>
<dbReference type="InterPro" id="IPR008971">
    <property type="entry name" value="HSP40/DnaJ_pept-bd"/>
</dbReference>
<sequence length="361" mass="39431">MVAETTLYDALSVKPEATQDEIKKAYRKAALKYHPDKNRDKPNVGEKFKEVSQAYEILSDPEKRKVYDQYGLEYLLRGGTEAPPRGGAGPGGMPFESMPGGGGGMGGMPGGGRSFHYSTGGGAGGFNFSSADSIFEQFFKAGGANMGDDDDIFSQFAGGRGGGRSASKYGDSNGRRRHRQPSPEITIVENPLYVTLEELYNGASKKLKIKRKTYDQRTGKRNLEEKVLDMTVKPGWKAGTKIKFKGVGDQEEGGTQDMHFIVTERPHNAFKREDDNLRHVIELDLKEALTGWSRTIGTIDGKQVPASGGGPTYPGYVITFPHLGMPKSKKPSERGDMLVEVKVKFPSSLTAAQKSHIKEIL</sequence>
<dbReference type="FunFam" id="2.60.260.20:FF:000002">
    <property type="entry name" value="Dnaj homolog subfamily b member"/>
    <property type="match status" value="1"/>
</dbReference>
<dbReference type="InterPro" id="IPR051339">
    <property type="entry name" value="DnaJ_subfamily_B"/>
</dbReference>
<dbReference type="EMBL" id="CAJPDS010000095">
    <property type="protein sequence ID" value="CAF9936818.1"/>
    <property type="molecule type" value="Genomic_DNA"/>
</dbReference>
<dbReference type="GO" id="GO:0051082">
    <property type="term" value="F:unfolded protein binding"/>
    <property type="evidence" value="ECO:0007669"/>
    <property type="project" value="InterPro"/>
</dbReference>
<keyword evidence="5" id="KW-1185">Reference proteome</keyword>
<dbReference type="SUPFAM" id="SSF46565">
    <property type="entry name" value="Chaperone J-domain"/>
    <property type="match status" value="1"/>
</dbReference>
<dbReference type="GO" id="GO:0051087">
    <property type="term" value="F:protein-folding chaperone binding"/>
    <property type="evidence" value="ECO:0007669"/>
    <property type="project" value="TreeGrafter"/>
</dbReference>
<evidence type="ECO:0000313" key="5">
    <source>
        <dbReference type="Proteomes" id="UP000664521"/>
    </source>
</evidence>
<dbReference type="Pfam" id="PF00226">
    <property type="entry name" value="DnaJ"/>
    <property type="match status" value="1"/>
</dbReference>
<gene>
    <name evidence="4" type="ORF">HETSPECPRED_010455</name>
</gene>
<dbReference type="GO" id="GO:0006413">
    <property type="term" value="P:translational initiation"/>
    <property type="evidence" value="ECO:0007669"/>
    <property type="project" value="TreeGrafter"/>
</dbReference>